<gene>
    <name evidence="9" type="ORF">SAMN05428642_102227</name>
</gene>
<keyword evidence="4" id="KW-0378">Hydrolase</keyword>
<dbReference type="EMBL" id="FPKV01000002">
    <property type="protein sequence ID" value="SFZ91689.1"/>
    <property type="molecule type" value="Genomic_DNA"/>
</dbReference>
<evidence type="ECO:0000256" key="1">
    <source>
        <dbReference type="ARBA" id="ARBA00001947"/>
    </source>
</evidence>
<accession>A0A1K2IGY4</accession>
<protein>
    <submittedName>
        <fullName evidence="9">Zinc carboxypeptidase</fullName>
    </submittedName>
</protein>
<dbReference type="PANTHER" id="PTHR11705">
    <property type="entry name" value="PROTEASE FAMILY M14 CARBOXYPEPTIDASE A,B"/>
    <property type="match status" value="1"/>
</dbReference>
<dbReference type="STRING" id="369401.SAMN05428642_102227"/>
<name>A0A1K2IGY4_9FLAO</name>
<dbReference type="RefSeq" id="WP_072401217.1">
    <property type="nucleotide sequence ID" value="NZ_FPKV01000002.1"/>
</dbReference>
<dbReference type="GO" id="GO:0006508">
    <property type="term" value="P:proteolysis"/>
    <property type="evidence" value="ECO:0007669"/>
    <property type="project" value="UniProtKB-KW"/>
</dbReference>
<dbReference type="Proteomes" id="UP000182544">
    <property type="component" value="Unassembled WGS sequence"/>
</dbReference>
<dbReference type="Gene3D" id="3.40.630.10">
    <property type="entry name" value="Zn peptidases"/>
    <property type="match status" value="1"/>
</dbReference>
<evidence type="ECO:0000313" key="9">
    <source>
        <dbReference type="EMBL" id="SFZ91689.1"/>
    </source>
</evidence>
<dbReference type="PANTHER" id="PTHR11705:SF143">
    <property type="entry name" value="SLL0236 PROTEIN"/>
    <property type="match status" value="1"/>
</dbReference>
<dbReference type="AlphaFoldDB" id="A0A1K2IGY4"/>
<dbReference type="GO" id="GO:0008270">
    <property type="term" value="F:zinc ion binding"/>
    <property type="evidence" value="ECO:0007669"/>
    <property type="project" value="InterPro"/>
</dbReference>
<keyword evidence="3" id="KW-0645">Protease</keyword>
<dbReference type="CDD" id="cd06239">
    <property type="entry name" value="M14-like"/>
    <property type="match status" value="1"/>
</dbReference>
<evidence type="ECO:0000256" key="6">
    <source>
        <dbReference type="ARBA" id="ARBA00023049"/>
    </source>
</evidence>
<feature type="active site" description="Proton donor/acceptor" evidence="7">
    <location>
        <position position="243"/>
    </location>
</feature>
<dbReference type="OrthoDB" id="1119199at2"/>
<keyword evidence="6" id="KW-0482">Metalloprotease</keyword>
<sequence length="381" mass="43519">MQIEEIKSLFLKHKETSLFHRYITNNHIEPLLNNFKNYLSLETIGASVLKKPIYGLKIGNGKKRILMWSQMHGNESTTTKALFDLLNTFLDENEEVKNILDACTLYIIPILSPDGAEAYTRINANQVDLNRDAQDLTQPESKVLKKVFETFKPHFCYNLHGQRTIFSAGKTNKPATVSFLAPAQDLACAITPNRKVAMEVIGVMNEALQSIIPNQVGVYDDAFNLNCVGDTFQSENVPTILFEAGHFSNDYGREKTRELIYASYITSLNYISSKDVTGDNYETYFKIPENDKCFLDIIIRNTRINDDFLDIGIQYQEKLIDNKIEFIPKVDRIEKLDAFFGHKEIEANGFEVFNNEGRLLEVNNENVFVIINNEKISLLSK</sequence>
<evidence type="ECO:0000313" key="10">
    <source>
        <dbReference type="Proteomes" id="UP000182544"/>
    </source>
</evidence>
<evidence type="ECO:0000256" key="4">
    <source>
        <dbReference type="ARBA" id="ARBA00022801"/>
    </source>
</evidence>
<dbReference type="Pfam" id="PF00246">
    <property type="entry name" value="Peptidase_M14"/>
    <property type="match status" value="1"/>
</dbReference>
<organism evidence="9 10">
    <name type="scientific">Flaviramulus basaltis</name>
    <dbReference type="NCBI Taxonomy" id="369401"/>
    <lineage>
        <taxon>Bacteria</taxon>
        <taxon>Pseudomonadati</taxon>
        <taxon>Bacteroidota</taxon>
        <taxon>Flavobacteriia</taxon>
        <taxon>Flavobacteriales</taxon>
        <taxon>Flavobacteriaceae</taxon>
        <taxon>Flaviramulus</taxon>
    </lineage>
</organism>
<evidence type="ECO:0000259" key="8">
    <source>
        <dbReference type="PROSITE" id="PS52035"/>
    </source>
</evidence>
<keyword evidence="5" id="KW-0862">Zinc</keyword>
<dbReference type="GO" id="GO:0005615">
    <property type="term" value="C:extracellular space"/>
    <property type="evidence" value="ECO:0007669"/>
    <property type="project" value="TreeGrafter"/>
</dbReference>
<proteinExistence type="inferred from homology"/>
<comment type="cofactor">
    <cofactor evidence="1">
        <name>Zn(2+)</name>
        <dbReference type="ChEBI" id="CHEBI:29105"/>
    </cofactor>
</comment>
<evidence type="ECO:0000256" key="7">
    <source>
        <dbReference type="PROSITE-ProRule" id="PRU01379"/>
    </source>
</evidence>
<evidence type="ECO:0000256" key="5">
    <source>
        <dbReference type="ARBA" id="ARBA00022833"/>
    </source>
</evidence>
<keyword evidence="10" id="KW-1185">Reference proteome</keyword>
<dbReference type="GO" id="GO:0004181">
    <property type="term" value="F:metallocarboxypeptidase activity"/>
    <property type="evidence" value="ECO:0007669"/>
    <property type="project" value="InterPro"/>
</dbReference>
<keyword evidence="9" id="KW-0121">Carboxypeptidase</keyword>
<dbReference type="PROSITE" id="PS52035">
    <property type="entry name" value="PEPTIDASE_M14"/>
    <property type="match status" value="1"/>
</dbReference>
<dbReference type="SUPFAM" id="SSF53187">
    <property type="entry name" value="Zn-dependent exopeptidases"/>
    <property type="match status" value="1"/>
</dbReference>
<evidence type="ECO:0000256" key="3">
    <source>
        <dbReference type="ARBA" id="ARBA00022670"/>
    </source>
</evidence>
<reference evidence="9 10" key="1">
    <citation type="submission" date="2016-10" db="EMBL/GenBank/DDBJ databases">
        <authorList>
            <person name="de Groot N.N."/>
        </authorList>
    </citation>
    <scope>NUCLEOTIDE SEQUENCE [LARGE SCALE GENOMIC DNA]</scope>
    <source>
        <strain evidence="9 10">DSM 18180</strain>
    </source>
</reference>
<feature type="domain" description="Peptidase M14" evidence="8">
    <location>
        <begin position="18"/>
        <end position="271"/>
    </location>
</feature>
<evidence type="ECO:0000256" key="2">
    <source>
        <dbReference type="ARBA" id="ARBA00005988"/>
    </source>
</evidence>
<dbReference type="InterPro" id="IPR000834">
    <property type="entry name" value="Peptidase_M14"/>
</dbReference>
<dbReference type="SMART" id="SM00631">
    <property type="entry name" value="Zn_pept"/>
    <property type="match status" value="1"/>
</dbReference>
<comment type="similarity">
    <text evidence="2 7">Belongs to the peptidase M14 family.</text>
</comment>